<dbReference type="GO" id="GO:0098719">
    <property type="term" value="P:sodium ion import across plasma membrane"/>
    <property type="evidence" value="ECO:0007669"/>
    <property type="project" value="TreeGrafter"/>
</dbReference>
<evidence type="ECO:0000259" key="11">
    <source>
        <dbReference type="Pfam" id="PF00999"/>
    </source>
</evidence>
<reference evidence="12 13" key="1">
    <citation type="submission" date="2016-01" db="EMBL/GenBank/DDBJ databases">
        <title>Highly variable Streptococcus oralis 1 are common among viridans streptococci isolated from primates.</title>
        <authorList>
            <person name="Denapaite D."/>
            <person name="Rieger M."/>
            <person name="Koendgen S."/>
            <person name="Brueckner R."/>
            <person name="Ochigava I."/>
            <person name="Kappeler P."/>
            <person name="Maetz-Rensing K."/>
            <person name="Leendertz F."/>
        </authorList>
    </citation>
    <scope>NUCLEOTIDE SEQUENCE [LARGE SCALE GENOMIC DNA]</scope>
    <source>
        <strain evidence="12 13">M3-1</strain>
    </source>
</reference>
<feature type="transmembrane region" description="Helical" evidence="10">
    <location>
        <begin position="271"/>
        <end position="292"/>
    </location>
</feature>
<keyword evidence="5 10" id="KW-1133">Transmembrane helix</keyword>
<keyword evidence="3" id="KW-1003">Cell membrane</keyword>
<feature type="transmembrane region" description="Helical" evidence="10">
    <location>
        <begin position="114"/>
        <end position="132"/>
    </location>
</feature>
<dbReference type="PANTHER" id="PTHR10110:SF86">
    <property type="entry name" value="SODIUM_HYDROGEN EXCHANGER 7"/>
    <property type="match status" value="1"/>
</dbReference>
<comment type="subcellular location">
    <subcellularLocation>
        <location evidence="1">Cell membrane</location>
        <topology evidence="1">Multi-pass membrane protein</topology>
    </subcellularLocation>
</comment>
<organism evidence="12 13">
    <name type="scientific">Streptococcus mitis</name>
    <dbReference type="NCBI Taxonomy" id="28037"/>
    <lineage>
        <taxon>Bacteria</taxon>
        <taxon>Bacillati</taxon>
        <taxon>Bacillota</taxon>
        <taxon>Bacilli</taxon>
        <taxon>Lactobacillales</taxon>
        <taxon>Streptococcaceae</taxon>
        <taxon>Streptococcus</taxon>
        <taxon>Streptococcus mitis group</taxon>
    </lineage>
</organism>
<feature type="transmembrane region" description="Helical" evidence="10">
    <location>
        <begin position="468"/>
        <end position="490"/>
    </location>
</feature>
<keyword evidence="6" id="KW-0915">Sodium</keyword>
<dbReference type="PANTHER" id="PTHR10110">
    <property type="entry name" value="SODIUM/HYDROGEN EXCHANGER"/>
    <property type="match status" value="1"/>
</dbReference>
<feature type="transmembrane region" description="Helical" evidence="10">
    <location>
        <begin position="312"/>
        <end position="339"/>
    </location>
</feature>
<dbReference type="GO" id="GO:0015385">
    <property type="term" value="F:sodium:proton antiporter activity"/>
    <property type="evidence" value="ECO:0007669"/>
    <property type="project" value="InterPro"/>
</dbReference>
<evidence type="ECO:0000256" key="6">
    <source>
        <dbReference type="ARBA" id="ARBA00023053"/>
    </source>
</evidence>
<name>A0A150NKW8_STRMT</name>
<proteinExistence type="predicted"/>
<sequence length="772" mass="88202">MDKQYLREKLDAMRQNFVESTHHERAVGVLDQAHMSKKMLKIKKKLVALEMERCQRKIEHKDCSKIDQKSKSRRRYLNPVVKRLRRNCVELLIYLILFLLVLIVSSTTNKLLPFLPLPLVQILLGIVIGLFLPNTDFHLNTELFLALVIGPLLFRESEEADITAILKHWRIIVYLIFPVIFISTLSLGGLAHLLWISLPLAACLAVGAALGPTDLVAFASLSERFSFPKRVSNILKGEGLLNDASGLVAFQVALTAWTTGAFSLGQASSSLIFSILGGLLIGFLTAMTNRFLHSFLLSVRATDIASELLLELSLPLVTFFLAEEVHVSGIIAVVVAGILKASRFKKITLLEAQVDTVTETVWHTVNFMLNGSVFVILGMELEMIAEPILTNPIYNPLLLLVSLLALTFVLFAIRFVMIYGYYAYRTRRLKKKLNKYMKDMLLLTFSGVKGTVSIATILLIPSNLEQEYPLLLFLVAGVTLVSFLTGLVVLPHLSDEQEESKDYLMHIAILNEVTLELEKELEGTRNKLPLYAAIDNYHGRIENLILSQENKGAQEDWEALKLLILSIESDGLEQAYEEDKMSERAYRVYQRYLKNMEQGINRKFASRLTYYFLVSLRILRFLLHEVFTLGKTFRSWKNEESQKLRALDYDQIAELYLENTEMIIESLENLKGVYKSSLISFMQDSRLRETAIITSGAFVERVINRVKPNNIDEMLRGYYLERKLIFEYEEKRLITTKYAKKLRQNVNNLENYSLKEAANTLPYDMVELVRRN</sequence>
<dbReference type="GO" id="GO:0005886">
    <property type="term" value="C:plasma membrane"/>
    <property type="evidence" value="ECO:0007669"/>
    <property type="project" value="UniProtKB-SubCell"/>
</dbReference>
<evidence type="ECO:0000256" key="1">
    <source>
        <dbReference type="ARBA" id="ARBA00004651"/>
    </source>
</evidence>
<dbReference type="Proteomes" id="UP000075442">
    <property type="component" value="Unassembled WGS sequence"/>
</dbReference>
<dbReference type="InterPro" id="IPR018422">
    <property type="entry name" value="Cation/H_exchanger_CPA1"/>
</dbReference>
<evidence type="ECO:0000313" key="12">
    <source>
        <dbReference type="EMBL" id="KYF34087.1"/>
    </source>
</evidence>
<feature type="transmembrane region" description="Helical" evidence="10">
    <location>
        <begin position="196"/>
        <end position="221"/>
    </location>
</feature>
<evidence type="ECO:0000256" key="10">
    <source>
        <dbReference type="SAM" id="Phobius"/>
    </source>
</evidence>
<evidence type="ECO:0000256" key="4">
    <source>
        <dbReference type="ARBA" id="ARBA00022692"/>
    </source>
</evidence>
<evidence type="ECO:0000256" key="8">
    <source>
        <dbReference type="ARBA" id="ARBA00023136"/>
    </source>
</evidence>
<dbReference type="EMBL" id="LROU01000122">
    <property type="protein sequence ID" value="KYF34087.1"/>
    <property type="molecule type" value="Genomic_DNA"/>
</dbReference>
<accession>A0A150NKW8</accession>
<protein>
    <submittedName>
        <fullName evidence="12">Na+/H+ antiporter</fullName>
    </submittedName>
</protein>
<evidence type="ECO:0000256" key="3">
    <source>
        <dbReference type="ARBA" id="ARBA00022475"/>
    </source>
</evidence>
<dbReference type="GO" id="GO:0051453">
    <property type="term" value="P:regulation of intracellular pH"/>
    <property type="evidence" value="ECO:0007669"/>
    <property type="project" value="TreeGrafter"/>
</dbReference>
<feature type="transmembrane region" description="Helical" evidence="10">
    <location>
        <begin position="440"/>
        <end position="462"/>
    </location>
</feature>
<dbReference type="GO" id="GO:0015386">
    <property type="term" value="F:potassium:proton antiporter activity"/>
    <property type="evidence" value="ECO:0007669"/>
    <property type="project" value="TreeGrafter"/>
</dbReference>
<evidence type="ECO:0000313" key="13">
    <source>
        <dbReference type="Proteomes" id="UP000075442"/>
    </source>
</evidence>
<feature type="domain" description="Cation/H+ exchanger transmembrane" evidence="11">
    <location>
        <begin position="100"/>
        <end position="489"/>
    </location>
</feature>
<feature type="transmembrane region" description="Helical" evidence="10">
    <location>
        <begin position="397"/>
        <end position="419"/>
    </location>
</feature>
<dbReference type="AlphaFoldDB" id="A0A150NKW8"/>
<keyword evidence="2" id="KW-0813">Transport</keyword>
<evidence type="ECO:0000256" key="9">
    <source>
        <dbReference type="ARBA" id="ARBA00023201"/>
    </source>
</evidence>
<dbReference type="InterPro" id="IPR006153">
    <property type="entry name" value="Cation/H_exchanger_TM"/>
</dbReference>
<evidence type="ECO:0000256" key="2">
    <source>
        <dbReference type="ARBA" id="ARBA00022448"/>
    </source>
</evidence>
<dbReference type="Gene3D" id="6.10.140.1330">
    <property type="match status" value="1"/>
</dbReference>
<dbReference type="PATRIC" id="fig|28037.235.peg.1750"/>
<feature type="transmembrane region" description="Helical" evidence="10">
    <location>
        <begin position="91"/>
        <end position="108"/>
    </location>
</feature>
<comment type="caution">
    <text evidence="12">The sequence shown here is derived from an EMBL/GenBank/DDBJ whole genome shotgun (WGS) entry which is preliminary data.</text>
</comment>
<evidence type="ECO:0000256" key="5">
    <source>
        <dbReference type="ARBA" id="ARBA00022989"/>
    </source>
</evidence>
<keyword evidence="9" id="KW-0739">Sodium transport</keyword>
<keyword evidence="8 10" id="KW-0472">Membrane</keyword>
<feature type="transmembrane region" description="Helical" evidence="10">
    <location>
        <begin position="360"/>
        <end position="377"/>
    </location>
</feature>
<feature type="transmembrane region" description="Helical" evidence="10">
    <location>
        <begin position="171"/>
        <end position="190"/>
    </location>
</feature>
<evidence type="ECO:0000256" key="7">
    <source>
        <dbReference type="ARBA" id="ARBA00023065"/>
    </source>
</evidence>
<keyword evidence="4 10" id="KW-0812">Transmembrane</keyword>
<keyword evidence="7" id="KW-0406">Ion transport</keyword>
<gene>
    <name evidence="12" type="ORF">SMIM3I_00804</name>
</gene>
<dbReference type="Pfam" id="PF00999">
    <property type="entry name" value="Na_H_Exchanger"/>
    <property type="match status" value="1"/>
</dbReference>